<dbReference type="Proteomes" id="UP000720508">
    <property type="component" value="Unassembled WGS sequence"/>
</dbReference>
<dbReference type="EMBL" id="JAHLEM010000265">
    <property type="protein sequence ID" value="MBU3866923.1"/>
    <property type="molecule type" value="Genomic_DNA"/>
</dbReference>
<reference evidence="1 2" key="1">
    <citation type="submission" date="2021-06" db="EMBL/GenBank/DDBJ databases">
        <authorList>
            <person name="Pan X."/>
        </authorList>
    </citation>
    <scope>NUCLEOTIDE SEQUENCE [LARGE SCALE GENOMIC DNA]</scope>
    <source>
        <strain evidence="1 2">4503</strain>
    </source>
</reference>
<dbReference type="InterPro" id="IPR006311">
    <property type="entry name" value="TAT_signal"/>
</dbReference>
<evidence type="ECO:0000313" key="1">
    <source>
        <dbReference type="EMBL" id="MBU3866923.1"/>
    </source>
</evidence>
<comment type="caution">
    <text evidence="1">The sequence shown here is derived from an EMBL/GenBank/DDBJ whole genome shotgun (WGS) entry which is preliminary data.</text>
</comment>
<dbReference type="PROSITE" id="PS51318">
    <property type="entry name" value="TAT"/>
    <property type="match status" value="1"/>
</dbReference>
<dbReference type="InterPro" id="IPR009959">
    <property type="entry name" value="Cyclase_SnoaL-like"/>
</dbReference>
<accession>A0ABS6CJ28</accession>
<dbReference type="RefSeq" id="WP_216343922.1">
    <property type="nucleotide sequence ID" value="NZ_JAHLEM010000265.1"/>
</dbReference>
<proteinExistence type="predicted"/>
<keyword evidence="2" id="KW-1185">Reference proteome</keyword>
<protein>
    <submittedName>
        <fullName evidence="1">Ester cyclase</fullName>
    </submittedName>
</protein>
<organism evidence="1 2">
    <name type="scientific">Streptomyces niphimycinicus</name>
    <dbReference type="NCBI Taxonomy" id="2842201"/>
    <lineage>
        <taxon>Bacteria</taxon>
        <taxon>Bacillati</taxon>
        <taxon>Actinomycetota</taxon>
        <taxon>Actinomycetes</taxon>
        <taxon>Kitasatosporales</taxon>
        <taxon>Streptomycetaceae</taxon>
        <taxon>Streptomyces</taxon>
    </lineage>
</organism>
<dbReference type="Pfam" id="PF07366">
    <property type="entry name" value="SnoaL"/>
    <property type="match status" value="1"/>
</dbReference>
<evidence type="ECO:0000313" key="2">
    <source>
        <dbReference type="Proteomes" id="UP000720508"/>
    </source>
</evidence>
<gene>
    <name evidence="1" type="ORF">KN815_23525</name>
</gene>
<name>A0ABS6CJ28_9ACTN</name>
<sequence>MTENKPAEAAAVPNRRGVIGTLAALGSAATLAAVATPAVAQGGGAHEERSRSRHPSPRQLMAAFYATYNGDLAAGFERYISKDLVLYGFDGPNTRDAWVAGDLELQSSLSGFRMDVYDQITEGEKVVTRWRIGGVHTGTILGIPPSGLEVHLTGISIDRVEGIQSVEHWSEGNFGRFLDTISGKSA</sequence>